<dbReference type="EMBL" id="RQTK01000203">
    <property type="protein sequence ID" value="RUS84507.1"/>
    <property type="molecule type" value="Genomic_DNA"/>
</dbReference>
<reference evidence="2 3" key="1">
    <citation type="submission" date="2019-01" db="EMBL/GenBank/DDBJ databases">
        <title>A draft genome assembly of the solar-powered sea slug Elysia chlorotica.</title>
        <authorList>
            <person name="Cai H."/>
            <person name="Li Q."/>
            <person name="Fang X."/>
            <person name="Li J."/>
            <person name="Curtis N.E."/>
            <person name="Altenburger A."/>
            <person name="Shibata T."/>
            <person name="Feng M."/>
            <person name="Maeda T."/>
            <person name="Schwartz J.A."/>
            <person name="Shigenobu S."/>
            <person name="Lundholm N."/>
            <person name="Nishiyama T."/>
            <person name="Yang H."/>
            <person name="Hasebe M."/>
            <person name="Li S."/>
            <person name="Pierce S.K."/>
            <person name="Wang J."/>
        </authorList>
    </citation>
    <scope>NUCLEOTIDE SEQUENCE [LARGE SCALE GENOMIC DNA]</scope>
    <source>
        <strain evidence="2">EC2010</strain>
        <tissue evidence="2">Whole organism of an adult</tissue>
    </source>
</reference>
<protein>
    <submittedName>
        <fullName evidence="2">Uncharacterized protein</fullName>
    </submittedName>
</protein>
<organism evidence="2 3">
    <name type="scientific">Elysia chlorotica</name>
    <name type="common">Eastern emerald elysia</name>
    <name type="synonym">Sea slug</name>
    <dbReference type="NCBI Taxonomy" id="188477"/>
    <lineage>
        <taxon>Eukaryota</taxon>
        <taxon>Metazoa</taxon>
        <taxon>Spiralia</taxon>
        <taxon>Lophotrochozoa</taxon>
        <taxon>Mollusca</taxon>
        <taxon>Gastropoda</taxon>
        <taxon>Heterobranchia</taxon>
        <taxon>Euthyneura</taxon>
        <taxon>Panpulmonata</taxon>
        <taxon>Sacoglossa</taxon>
        <taxon>Placobranchoidea</taxon>
        <taxon>Plakobranchidae</taxon>
        <taxon>Elysia</taxon>
    </lineage>
</organism>
<comment type="caution">
    <text evidence="2">The sequence shown here is derived from an EMBL/GenBank/DDBJ whole genome shotgun (WGS) entry which is preliminary data.</text>
</comment>
<dbReference type="InterPro" id="IPR036415">
    <property type="entry name" value="Lamin_tail_dom_sf"/>
</dbReference>
<evidence type="ECO:0000256" key="1">
    <source>
        <dbReference type="SAM" id="MobiDB-lite"/>
    </source>
</evidence>
<evidence type="ECO:0000313" key="3">
    <source>
        <dbReference type="Proteomes" id="UP000271974"/>
    </source>
</evidence>
<sequence>MCTPIISSEEMLERLTNKEFPVCKGVFKPYLHRKDAAVAMATTVTIDQWSENDLKMSSLKATLGVLVDGGWVTEFELGGYLLQQNVGGHPVAVFRFPPRTKFAADSTITVWAAMNDPHLSQPAHALLLARAAEVGHRSRVYHHPVSGERPGSLDQETNTLQLAIVCRTKLLLGRLPPTVSQRMLLKKLPNLPTEDTKRQKSLTKKFAWDIPHRLLHCPEPVTSVSTAPSRDAGRAGPGLAMRTRA</sequence>
<dbReference type="STRING" id="188477.A0A3S1C6S9"/>
<dbReference type="OrthoDB" id="102442at2759"/>
<dbReference type="Gene3D" id="2.60.40.1260">
    <property type="entry name" value="Lamin Tail domain"/>
    <property type="match status" value="1"/>
</dbReference>
<gene>
    <name evidence="2" type="ORF">EGW08_007746</name>
</gene>
<dbReference type="AlphaFoldDB" id="A0A3S1C6S9"/>
<dbReference type="GO" id="GO:0005635">
    <property type="term" value="C:nuclear envelope"/>
    <property type="evidence" value="ECO:0007669"/>
    <property type="project" value="TreeGrafter"/>
</dbReference>
<dbReference type="SUPFAM" id="SSF74853">
    <property type="entry name" value="Lamin A/C globular tail domain"/>
    <property type="match status" value="1"/>
</dbReference>
<accession>A0A3S1C6S9</accession>
<dbReference type="PANTHER" id="PTHR47012:SF3">
    <property type="entry name" value="LAMIN TAIL DOMAIN CONTAINING 1"/>
    <property type="match status" value="1"/>
</dbReference>
<keyword evidence="3" id="KW-1185">Reference proteome</keyword>
<evidence type="ECO:0000313" key="2">
    <source>
        <dbReference type="EMBL" id="RUS84507.1"/>
    </source>
</evidence>
<dbReference type="Proteomes" id="UP000271974">
    <property type="component" value="Unassembled WGS sequence"/>
</dbReference>
<proteinExistence type="predicted"/>
<feature type="region of interest" description="Disordered" evidence="1">
    <location>
        <begin position="221"/>
        <end position="245"/>
    </location>
</feature>
<dbReference type="GO" id="GO:0005737">
    <property type="term" value="C:cytoplasm"/>
    <property type="evidence" value="ECO:0007669"/>
    <property type="project" value="TreeGrafter"/>
</dbReference>
<dbReference type="PANTHER" id="PTHR47012">
    <property type="entry name" value="LAMIN TAIL DOMAIN-CONTAINING PROTEIN 1"/>
    <property type="match status" value="1"/>
</dbReference>
<name>A0A3S1C6S9_ELYCH</name>
<dbReference type="InterPro" id="IPR042840">
    <property type="entry name" value="LMNTD1"/>
</dbReference>